<dbReference type="AlphaFoldDB" id="A0A084VB30"/>
<keyword evidence="3" id="KW-1185">Reference proteome</keyword>
<evidence type="ECO:0000313" key="3">
    <source>
        <dbReference type="Proteomes" id="UP000030765"/>
    </source>
</evidence>
<dbReference type="EMBL" id="KE524266">
    <property type="protein sequence ID" value="KFB35174.1"/>
    <property type="molecule type" value="Genomic_DNA"/>
</dbReference>
<dbReference type="VEuPathDB" id="VectorBase:ASIC001148"/>
<reference evidence="2" key="2">
    <citation type="submission" date="2020-05" db="UniProtKB">
        <authorList>
            <consortium name="EnsemblMetazoa"/>
        </authorList>
    </citation>
    <scope>IDENTIFICATION</scope>
</reference>
<evidence type="ECO:0000313" key="1">
    <source>
        <dbReference type="EMBL" id="KFB35174.1"/>
    </source>
</evidence>
<dbReference type="EnsemblMetazoa" id="ASIC001148-RA">
    <property type="protein sequence ID" value="ASIC001148-PA"/>
    <property type="gene ID" value="ASIC001148"/>
</dbReference>
<reference evidence="1 3" key="1">
    <citation type="journal article" date="2014" name="BMC Genomics">
        <title>Genome sequence of Anopheles sinensis provides insight into genetics basis of mosquito competence for malaria parasites.</title>
        <authorList>
            <person name="Zhou D."/>
            <person name="Zhang D."/>
            <person name="Ding G."/>
            <person name="Shi L."/>
            <person name="Hou Q."/>
            <person name="Ye Y."/>
            <person name="Xu Y."/>
            <person name="Zhou H."/>
            <person name="Xiong C."/>
            <person name="Li S."/>
            <person name="Yu J."/>
            <person name="Hong S."/>
            <person name="Yu X."/>
            <person name="Zou P."/>
            <person name="Chen C."/>
            <person name="Chang X."/>
            <person name="Wang W."/>
            <person name="Lv Y."/>
            <person name="Sun Y."/>
            <person name="Ma L."/>
            <person name="Shen B."/>
            <person name="Zhu C."/>
        </authorList>
    </citation>
    <scope>NUCLEOTIDE SEQUENCE [LARGE SCALE GENOMIC DNA]</scope>
</reference>
<name>A0A084VB30_ANOSI</name>
<accession>A0A084VB30</accession>
<organism evidence="1">
    <name type="scientific">Anopheles sinensis</name>
    <name type="common">Mosquito</name>
    <dbReference type="NCBI Taxonomy" id="74873"/>
    <lineage>
        <taxon>Eukaryota</taxon>
        <taxon>Metazoa</taxon>
        <taxon>Ecdysozoa</taxon>
        <taxon>Arthropoda</taxon>
        <taxon>Hexapoda</taxon>
        <taxon>Insecta</taxon>
        <taxon>Pterygota</taxon>
        <taxon>Neoptera</taxon>
        <taxon>Endopterygota</taxon>
        <taxon>Diptera</taxon>
        <taxon>Nematocera</taxon>
        <taxon>Culicoidea</taxon>
        <taxon>Culicidae</taxon>
        <taxon>Anophelinae</taxon>
        <taxon>Anopheles</taxon>
    </lineage>
</organism>
<gene>
    <name evidence="1" type="ORF">ZHAS_00001148</name>
</gene>
<sequence length="89" mass="10292">MTSLNEGSQKRWMCPDQSRETCYSQDKGPITVQAGGKKLRGFRTKPNCQGILNIKPFMWVSVVELCIVKQECYIQKRWKLQLAEPSQLE</sequence>
<dbReference type="Proteomes" id="UP000030765">
    <property type="component" value="Unassembled WGS sequence"/>
</dbReference>
<protein>
    <submittedName>
        <fullName evidence="1 2">Uncharacterized protein</fullName>
    </submittedName>
</protein>
<dbReference type="EMBL" id="ATLV01005127">
    <property type="status" value="NOT_ANNOTATED_CDS"/>
    <property type="molecule type" value="Genomic_DNA"/>
</dbReference>
<proteinExistence type="predicted"/>
<evidence type="ECO:0000313" key="2">
    <source>
        <dbReference type="EnsemblMetazoa" id="ASIC001148-PA"/>
    </source>
</evidence>